<dbReference type="HOGENOM" id="CLU_077636_3_2_9"/>
<reference evidence="8" key="1">
    <citation type="submission" date="2010-03" db="EMBL/GenBank/DDBJ databases">
        <title>The genome sequence of Ruminococcus sp. 18P13.</title>
        <authorList>
            <consortium name="metaHIT consortium -- http://www.metahit.eu/"/>
            <person name="Pajon A."/>
            <person name="Turner K."/>
            <person name="Parkhill J."/>
            <person name="Bernalier A."/>
        </authorList>
    </citation>
    <scope>NUCLEOTIDE SEQUENCE [LARGE SCALE GENOMIC DNA]</scope>
    <source>
        <strain evidence="8">Type strain: 18P13</strain>
    </source>
</reference>
<dbReference type="GO" id="GO:0005840">
    <property type="term" value="C:ribosome"/>
    <property type="evidence" value="ECO:0007669"/>
    <property type="project" value="InterPro"/>
</dbReference>
<protein>
    <recommendedName>
        <fullName evidence="5">Ribosome maturation factor RimM</fullName>
    </recommendedName>
</protein>
<comment type="domain">
    <text evidence="5">The PRC barrel domain binds ribosomal protein uS19.</text>
</comment>
<evidence type="ECO:0000256" key="5">
    <source>
        <dbReference type="HAMAP-Rule" id="MF_00014"/>
    </source>
</evidence>
<keyword evidence="3 5" id="KW-0698">rRNA processing</keyword>
<evidence type="ECO:0000259" key="6">
    <source>
        <dbReference type="Pfam" id="PF01782"/>
    </source>
</evidence>
<accession>D4LFB9</accession>
<keyword evidence="1 5" id="KW-0963">Cytoplasm</keyword>
<dbReference type="KEGG" id="rch:RUM_23220"/>
<dbReference type="GO" id="GO:0006364">
    <property type="term" value="P:rRNA processing"/>
    <property type="evidence" value="ECO:0007669"/>
    <property type="project" value="UniProtKB-UniRule"/>
</dbReference>
<dbReference type="GO" id="GO:0042274">
    <property type="term" value="P:ribosomal small subunit biogenesis"/>
    <property type="evidence" value="ECO:0007669"/>
    <property type="project" value="UniProtKB-UniRule"/>
</dbReference>
<dbReference type="SUPFAM" id="SSF50447">
    <property type="entry name" value="Translation proteins"/>
    <property type="match status" value="1"/>
</dbReference>
<sequence length="170" mass="18775">MQKNLLEIGKVVNIHGLRGDVKIQPWCDSAGFLCEFDTLYRADGTPMSVVSARAHKGMAVVRFAGIDTPEQAEALRNTVLYMNRADVELDADTYFIRDLIGLQVLDADTGAVYGRLEEVLETGANDVYTIRTPEGKQLLFPAIGDVVVETDLEQGIMRIRPLEGLFDDAD</sequence>
<dbReference type="Gene3D" id="2.30.30.240">
    <property type="entry name" value="PRC-barrel domain"/>
    <property type="match status" value="1"/>
</dbReference>
<dbReference type="BioCyc" id="RCHA213810:RUM_RS11290-MONOMER"/>
<evidence type="ECO:0000259" key="7">
    <source>
        <dbReference type="Pfam" id="PF24986"/>
    </source>
</evidence>
<comment type="function">
    <text evidence="5">An accessory protein needed during the final step in the assembly of 30S ribosomal subunit, possibly for assembly of the head region. Essential for efficient processing of 16S rRNA. May be needed both before and after RbfA during the maturation of 16S rRNA. It has affinity for free ribosomal 30S subunits but not for 70S ribosomes.</text>
</comment>
<dbReference type="GO" id="GO:0043022">
    <property type="term" value="F:ribosome binding"/>
    <property type="evidence" value="ECO:0007669"/>
    <property type="project" value="InterPro"/>
</dbReference>
<feature type="domain" description="RimM N-terminal" evidence="6">
    <location>
        <begin position="8"/>
        <end position="85"/>
    </location>
</feature>
<dbReference type="Proteomes" id="UP000007054">
    <property type="component" value="Chromosome"/>
</dbReference>
<dbReference type="NCBIfam" id="TIGR02273">
    <property type="entry name" value="16S_RimM"/>
    <property type="match status" value="1"/>
</dbReference>
<keyword evidence="2 5" id="KW-0690">Ribosome biogenesis</keyword>
<comment type="similarity">
    <text evidence="5">Belongs to the RimM family.</text>
</comment>
<dbReference type="InterPro" id="IPR002676">
    <property type="entry name" value="RimM_N"/>
</dbReference>
<reference evidence="8" key="2">
    <citation type="submission" date="2010-03" db="EMBL/GenBank/DDBJ databases">
        <authorList>
            <person name="Pajon A."/>
        </authorList>
    </citation>
    <scope>NUCLEOTIDE SEQUENCE</scope>
    <source>
        <strain evidence="8">Type strain: 18P13</strain>
    </source>
</reference>
<dbReference type="Gene3D" id="2.40.30.60">
    <property type="entry name" value="RimM"/>
    <property type="match status" value="1"/>
</dbReference>
<dbReference type="InterPro" id="IPR056792">
    <property type="entry name" value="PRC_RimM"/>
</dbReference>
<dbReference type="HAMAP" id="MF_00014">
    <property type="entry name" value="Ribosome_mat_RimM"/>
    <property type="match status" value="1"/>
</dbReference>
<dbReference type="InterPro" id="IPR009000">
    <property type="entry name" value="Transl_B-barrel_sf"/>
</dbReference>
<dbReference type="SUPFAM" id="SSF50346">
    <property type="entry name" value="PRC-barrel domain"/>
    <property type="match status" value="1"/>
</dbReference>
<evidence type="ECO:0000256" key="2">
    <source>
        <dbReference type="ARBA" id="ARBA00022517"/>
    </source>
</evidence>
<dbReference type="InterPro" id="IPR036976">
    <property type="entry name" value="RimM_N_sf"/>
</dbReference>
<dbReference type="GO" id="GO:0005737">
    <property type="term" value="C:cytoplasm"/>
    <property type="evidence" value="ECO:0007669"/>
    <property type="project" value="UniProtKB-SubCell"/>
</dbReference>
<dbReference type="PANTHER" id="PTHR33692:SF1">
    <property type="entry name" value="RIBOSOME MATURATION FACTOR RIMM"/>
    <property type="match status" value="1"/>
</dbReference>
<evidence type="ECO:0000313" key="9">
    <source>
        <dbReference type="Proteomes" id="UP000007054"/>
    </source>
</evidence>
<dbReference type="InterPro" id="IPR011961">
    <property type="entry name" value="RimM"/>
</dbReference>
<evidence type="ECO:0000256" key="4">
    <source>
        <dbReference type="ARBA" id="ARBA00023186"/>
    </source>
</evidence>
<dbReference type="RefSeq" id="WP_015559220.1">
    <property type="nucleotide sequence ID" value="NC_021039.1"/>
</dbReference>
<evidence type="ECO:0000256" key="3">
    <source>
        <dbReference type="ARBA" id="ARBA00022552"/>
    </source>
</evidence>
<organism evidence="8 9">
    <name type="scientific">Ruminococcus champanellensis (strain DSM 18848 / JCM 17042 / KCTC 15320 / 18P13)</name>
    <dbReference type="NCBI Taxonomy" id="213810"/>
    <lineage>
        <taxon>Bacteria</taxon>
        <taxon>Bacillati</taxon>
        <taxon>Bacillota</taxon>
        <taxon>Clostridia</taxon>
        <taxon>Eubacteriales</taxon>
        <taxon>Oscillospiraceae</taxon>
        <taxon>Ruminococcus</taxon>
    </lineage>
</organism>
<dbReference type="Pfam" id="PF01782">
    <property type="entry name" value="RimM"/>
    <property type="match status" value="1"/>
</dbReference>
<evidence type="ECO:0000256" key="1">
    <source>
        <dbReference type="ARBA" id="ARBA00022490"/>
    </source>
</evidence>
<evidence type="ECO:0000313" key="8">
    <source>
        <dbReference type="EMBL" id="CBL18314.1"/>
    </source>
</evidence>
<dbReference type="PANTHER" id="PTHR33692">
    <property type="entry name" value="RIBOSOME MATURATION FACTOR RIMM"/>
    <property type="match status" value="1"/>
</dbReference>
<feature type="domain" description="Ribosome maturation factor RimM PRC barrel" evidence="7">
    <location>
        <begin position="98"/>
        <end position="164"/>
    </location>
</feature>
<dbReference type="PATRIC" id="fig|213810.4.peg.2210"/>
<dbReference type="EMBL" id="FP929052">
    <property type="protein sequence ID" value="CBL18314.1"/>
    <property type="molecule type" value="Genomic_DNA"/>
</dbReference>
<dbReference type="GeneID" id="83156968"/>
<dbReference type="STRING" id="213810.RUM_23220"/>
<gene>
    <name evidence="5" type="primary">rimM</name>
    <name evidence="8" type="ordered locus">RUM_23220</name>
</gene>
<dbReference type="AlphaFoldDB" id="D4LFB9"/>
<dbReference type="InterPro" id="IPR011033">
    <property type="entry name" value="PRC_barrel-like_sf"/>
</dbReference>
<proteinExistence type="inferred from homology"/>
<keyword evidence="9" id="KW-1185">Reference proteome</keyword>
<keyword evidence="4 5" id="KW-0143">Chaperone</keyword>
<name>D4LFB9_RUMC1</name>
<comment type="subcellular location">
    <subcellularLocation>
        <location evidence="5">Cytoplasm</location>
    </subcellularLocation>
</comment>
<comment type="subunit">
    <text evidence="5">Binds ribosomal protein uS19.</text>
</comment>
<dbReference type="Pfam" id="PF24986">
    <property type="entry name" value="PRC_RimM"/>
    <property type="match status" value="1"/>
</dbReference>